<comment type="similarity">
    <text evidence="1">Belongs to the phosphatase and actin regulator family.</text>
</comment>
<sequence>MSGYYPELPERREICVVNDATKENNLSIKGTKKNVLKSYNHTSPPGFLSPEKRFQKEENKQSDAALHKFCFNSGKRSPLLKRKNKLSTLRHLLTPWKWQKKKKIKRNETSPPSRSSKIFIAKTVKRNILVYDNCKGRLHKRYVLPTILPTLYSIQEMDEDSCYINSDINTLKVINNISTANDSILFHDIKNVSSNVKANIPTTSHSSDSSNNQTKAYPLGLQSTHLTRHQALAEQLRQRLAISNNQYLHSTSNGQRPLLLGQYVFNISLTPTMKNKENAIVMRKKRNVCDDEANVVSKASLSLPLCSNKQHRRQSTDNKLKETNEATAPRLMKLLSTWPTTEEQMRHNILKMHTSDVEKKEEKKKKQTYLLRKLRFRPTVKELKEQKIIRFNDYVEVSQAHDYDRRSDKPWKRLTLKEKTTIRKELNKFKTSEMEIHESSRHLISWCRRQTVGINNWGLHHCSLEDKRVLSTYIPRNPTASANKRDHLFFCGFFFENIKDDTSSKHFSASLNQVSNGHSLYYKV</sequence>
<keyword evidence="2" id="KW-0677">Repeat</keyword>
<accession>A0A1A9WST8</accession>
<reference evidence="4" key="2">
    <citation type="submission" date="2020-05" db="UniProtKB">
        <authorList>
            <consortium name="EnsemblMetazoa"/>
        </authorList>
    </citation>
    <scope>IDENTIFICATION</scope>
    <source>
        <strain evidence="4">IAEA</strain>
    </source>
</reference>
<protein>
    <recommendedName>
        <fullName evidence="6">Phosphatase and actin regulator</fullName>
    </recommendedName>
</protein>
<dbReference type="SMART" id="SM00707">
    <property type="entry name" value="RPEL"/>
    <property type="match status" value="1"/>
</dbReference>
<name>A0A1A9WST8_9MUSC</name>
<evidence type="ECO:0000256" key="2">
    <source>
        <dbReference type="ARBA" id="ARBA00022737"/>
    </source>
</evidence>
<dbReference type="Proteomes" id="UP000091820">
    <property type="component" value="Unassembled WGS sequence"/>
</dbReference>
<proteinExistence type="inferred from homology"/>
<dbReference type="Gene3D" id="6.10.140.2130">
    <property type="match status" value="1"/>
</dbReference>
<evidence type="ECO:0000256" key="3">
    <source>
        <dbReference type="ARBA" id="ARBA00023203"/>
    </source>
</evidence>
<reference evidence="5" key="1">
    <citation type="submission" date="2014-03" db="EMBL/GenBank/DDBJ databases">
        <authorList>
            <person name="Aksoy S."/>
            <person name="Warren W."/>
            <person name="Wilson R.K."/>
        </authorList>
    </citation>
    <scope>NUCLEOTIDE SEQUENCE [LARGE SCALE GENOMIC DNA]</scope>
    <source>
        <strain evidence="5">IAEA</strain>
    </source>
</reference>
<dbReference type="EnsemblMetazoa" id="GBRI030719-RA">
    <property type="protein sequence ID" value="GBRI030719-PA"/>
    <property type="gene ID" value="GBRI030719"/>
</dbReference>
<dbReference type="GO" id="GO:0030036">
    <property type="term" value="P:actin cytoskeleton organization"/>
    <property type="evidence" value="ECO:0007669"/>
    <property type="project" value="TreeGrafter"/>
</dbReference>
<evidence type="ECO:0008006" key="6">
    <source>
        <dbReference type="Google" id="ProtNLM"/>
    </source>
</evidence>
<dbReference type="STRING" id="37001.A0A1A9WST8"/>
<organism evidence="4 5">
    <name type="scientific">Glossina brevipalpis</name>
    <dbReference type="NCBI Taxonomy" id="37001"/>
    <lineage>
        <taxon>Eukaryota</taxon>
        <taxon>Metazoa</taxon>
        <taxon>Ecdysozoa</taxon>
        <taxon>Arthropoda</taxon>
        <taxon>Hexapoda</taxon>
        <taxon>Insecta</taxon>
        <taxon>Pterygota</taxon>
        <taxon>Neoptera</taxon>
        <taxon>Endopterygota</taxon>
        <taxon>Diptera</taxon>
        <taxon>Brachycera</taxon>
        <taxon>Muscomorpha</taxon>
        <taxon>Hippoboscoidea</taxon>
        <taxon>Glossinidae</taxon>
        <taxon>Glossina</taxon>
    </lineage>
</organism>
<evidence type="ECO:0000313" key="4">
    <source>
        <dbReference type="EnsemblMetazoa" id="GBRI030719-PA"/>
    </source>
</evidence>
<keyword evidence="5" id="KW-1185">Reference proteome</keyword>
<dbReference type="PANTHER" id="PTHR12751">
    <property type="entry name" value="PHOSPHATASE AND ACTIN REGULATOR PHACTR"/>
    <property type="match status" value="1"/>
</dbReference>
<keyword evidence="3" id="KW-0009">Actin-binding</keyword>
<evidence type="ECO:0000256" key="1">
    <source>
        <dbReference type="ARBA" id="ARBA00009795"/>
    </source>
</evidence>
<evidence type="ECO:0000313" key="5">
    <source>
        <dbReference type="Proteomes" id="UP000091820"/>
    </source>
</evidence>
<dbReference type="VEuPathDB" id="VectorBase:GBRI030719"/>
<dbReference type="AlphaFoldDB" id="A0A1A9WST8"/>
<dbReference type="InterPro" id="IPR004018">
    <property type="entry name" value="RPEL_repeat"/>
</dbReference>
<dbReference type="GO" id="GO:0003779">
    <property type="term" value="F:actin binding"/>
    <property type="evidence" value="ECO:0007669"/>
    <property type="project" value="UniProtKB-KW"/>
</dbReference>
<dbReference type="PANTHER" id="PTHR12751:SF18">
    <property type="entry name" value="PHOSPHATASE AND ACTIN REGULATOR 1"/>
    <property type="match status" value="1"/>
</dbReference>